<evidence type="ECO:0000313" key="2">
    <source>
        <dbReference type="EMBL" id="KDN60438.1"/>
    </source>
</evidence>
<dbReference type="EMBL" id="JMSE01001513">
    <property type="protein sequence ID" value="KDN60438.1"/>
    <property type="molecule type" value="Genomic_DNA"/>
</dbReference>
<feature type="region of interest" description="Disordered" evidence="1">
    <location>
        <begin position="954"/>
        <end position="1012"/>
    </location>
</feature>
<dbReference type="OrthoDB" id="4850289at2759"/>
<comment type="caution">
    <text evidence="2">The sequence shown here is derived from an EMBL/GenBank/DDBJ whole genome shotgun (WGS) entry which is preliminary data.</text>
</comment>
<feature type="compositionally biased region" description="Low complexity" evidence="1">
    <location>
        <begin position="1427"/>
        <end position="1436"/>
    </location>
</feature>
<feature type="compositionally biased region" description="Basic residues" evidence="1">
    <location>
        <begin position="1739"/>
        <end position="1748"/>
    </location>
</feature>
<proteinExistence type="predicted"/>
<feature type="compositionally biased region" description="Polar residues" evidence="1">
    <location>
        <begin position="239"/>
        <end position="267"/>
    </location>
</feature>
<sequence>MAEPEMEALEPRERYNALIKPTDDDWISVHDRFKDLLAQPTLRTEQVLDSYFTAHERKLFMPATEPLSLRSCQEDNTKRYWSLIAGRFKGCHLSLAMKFTMLYFGLPVEPILSELFESAKPDFEVDDGDELYDVEVRPPLHFLTAHDQRNYGRDHMRGTESRFSTIPVPASQMPEGIAARGLNLRGGGFDDDDDNDSQMFDGGLSENAEQGRQPTYAEESDDDYEDDDLNGPLTIPGSGVSTRPPTRTSGYDAQDPSASSIQRSSVLRESVADASGSVTSKRGTRVRFQEEPAEASQRHDYVPLYGYQGRIMFKPGDLSTFEEASRKLLSLQRREGCDLVLVEFDQNSRQARTSIHDNIPLSPNGAVANRLRQKAKSDIEPAWFVHRLGEPKPKEWEPRKALFSSSLVRLSHLDEGHENVSYVNVPSQNPFFGSLKPSDGMRLLLQSWGANQYLPFFTTAQQVLTGTPDRPGASHCDIEISAEDGRTSAISTFWYGGLEVHASLLSMMHPSIARGTSFVVRSSPLPKDCIVFYLPGGIVKSANKSGDRQCHRQANSKDPYPNALQKIKAMTEGLDMPQDISYRIWRGTDYFNPLMKIPAGPYRPILWSPRGGEVEKQNQDQATLSKFIVNAVDNVREPCRFFVIQPIYGHNDSRTMETPSHSNGPAVFQGGSETMETFKAKVRSLYKDDPEVQYDPEQDSLLITPVYKKDDPGQWNPVCFVLRPDAAKHDLTMVGRLSVAQTMCITVLENDSLDFVKGVAKGMNEENQWGPRYGQVTPLRPELSLPPVAQPVQNQHLTAQRQSGGARRETPKVPEQYLRETSWETQPSFFDKGIYHPYFPINAPPVESVMQMGMVVPRVTRNVLTVTEQHELQGALWQTRGMVLDRISKCPYEGCKFTHRVDEDQKLVKHLEEKHAGQKCPWCDARFFAFWSQKQKEEHYKTAHMNQLRQMLGPAEKPVPRPQTSQASVAGGQDNGSVPVTQEMSPFKIMERARPPSGPLPRPVPPPKASEKEADYRYCDRCGRDHAQLTGEAERNHHDRICVPLAEGGDLCTFCEACGDAEWKTEEAAKELAPFDVYPHKCRGTVHQNKPHCTKCGLSMKKMTDEAIDKHRTYCAGYHGTTGCFCPYCQRQFVKDKTQDPIKDIEKHILECKRDPGKATPYEIYPETYWKDQDAPADILYVGQDASSMLVRKQRRPNGPTRYLSFPLMWHEKAGPVHTQDPPVECNIAGCREPLLGLTPSEVLGHFETKHGGQPQKQCPLCRLSFRRPKDQREEEPDLGEWEDRNAQVAHMECHVYRLWDHLASGRDQPLTEAREPFYYAGHSLWDPDSARTLDRRDKRCPHFDKCGAMVGFMNQRQWNHHMETAHAAEGFELRAPHDSAAHIQAAYDRRRKQRELEGKPPIAGQVRPGTKPKEPGHGAATGASERTPATQPQGQPGAGGPQARGDDPGISRPVPLGPEGGGSSKQPETQVTGPPKEVKGPTPKAKNPMEKPKKPKGKTEGSSKPVGKQTGKAGHKPAPGQKPSSGSKLKTADPLPSYDADENLYCSRCFRKAPKRGSKAQIPEGDPTRQEQIDAHSDRARSCRIKPQLGHVKFTRDGKPILPSRVGWIRKDGLKFKDIRDTFIRDNPELEKTMCPTDAQWKRTYSKWLHDPNNENNQDAWGLPYRPRKDEYEEDSEEDDGGDDGKDDGEEAYVQEAEDEGGEDEDEDMAEDVEESEEGEGAEQEEEQEDDGEGNTNGRRKKKRKGFRGVQIHDPTYRDRGDGDNLSEQDPSELVPESGDEGDGKSGSGGGKRKRDATESAGQVQADKNKAQDRERKKARVSEEAQGNRP</sequence>
<feature type="compositionally biased region" description="Acidic residues" evidence="1">
    <location>
        <begin position="218"/>
        <end position="229"/>
    </location>
</feature>
<dbReference type="STRING" id="1173701.A0A066WU59"/>
<protein>
    <submittedName>
        <fullName evidence="2">Uncharacterized protein</fullName>
    </submittedName>
</protein>
<accession>A0A066WU59</accession>
<feature type="compositionally biased region" description="Basic and acidic residues" evidence="1">
    <location>
        <begin position="1488"/>
        <end position="1502"/>
    </location>
</feature>
<reference evidence="3" key="1">
    <citation type="journal article" date="2014" name="Genome Announc.">
        <title>Draft genome sequence of Colletotrichum sublineola, a destructive pathogen of cultivated sorghum.</title>
        <authorList>
            <person name="Baroncelli R."/>
            <person name="Sanz-Martin J.M."/>
            <person name="Rech G.E."/>
            <person name="Sukno S.A."/>
            <person name="Thon M.R."/>
        </authorList>
    </citation>
    <scope>NUCLEOTIDE SEQUENCE [LARGE SCALE GENOMIC DNA]</scope>
    <source>
        <strain evidence="3">TX430BB</strain>
    </source>
</reference>
<feature type="region of interest" description="Disordered" evidence="1">
    <location>
        <begin position="1387"/>
        <end position="1582"/>
    </location>
</feature>
<feature type="compositionally biased region" description="Basic and acidic residues" evidence="1">
    <location>
        <begin position="1808"/>
        <end position="1824"/>
    </location>
</feature>
<gene>
    <name evidence="2" type="ORF">CSUB01_00544</name>
</gene>
<keyword evidence="3" id="KW-1185">Reference proteome</keyword>
<feature type="compositionally biased region" description="Basic residues" evidence="1">
    <location>
        <begin position="1550"/>
        <end position="1559"/>
    </location>
</feature>
<dbReference type="OMA" id="CFRKAPK"/>
<dbReference type="HOGENOM" id="CLU_234524_0_0_1"/>
<evidence type="ECO:0000256" key="1">
    <source>
        <dbReference type="SAM" id="MobiDB-lite"/>
    </source>
</evidence>
<feature type="compositionally biased region" description="Polar residues" evidence="1">
    <location>
        <begin position="975"/>
        <end position="984"/>
    </location>
</feature>
<feature type="region of interest" description="Disordered" evidence="1">
    <location>
        <begin position="1650"/>
        <end position="1831"/>
    </location>
</feature>
<feature type="compositionally biased region" description="Acidic residues" evidence="1">
    <location>
        <begin position="1673"/>
        <end position="1734"/>
    </location>
</feature>
<dbReference type="eggNOG" id="ENOG502S79B">
    <property type="taxonomic scope" value="Eukaryota"/>
</dbReference>
<evidence type="ECO:0000313" key="3">
    <source>
        <dbReference type="Proteomes" id="UP000027238"/>
    </source>
</evidence>
<name>A0A066WU59_COLSU</name>
<feature type="region of interest" description="Disordered" evidence="1">
    <location>
        <begin position="181"/>
        <end position="294"/>
    </location>
</feature>
<feature type="compositionally biased region" description="Pro residues" evidence="1">
    <location>
        <begin position="996"/>
        <end position="1008"/>
    </location>
</feature>
<feature type="compositionally biased region" description="Basic and acidic residues" evidence="1">
    <location>
        <begin position="1567"/>
        <end position="1582"/>
    </location>
</feature>
<organism evidence="2 3">
    <name type="scientific">Colletotrichum sublineola</name>
    <name type="common">Sorghum anthracnose fungus</name>
    <dbReference type="NCBI Taxonomy" id="1173701"/>
    <lineage>
        <taxon>Eukaryota</taxon>
        <taxon>Fungi</taxon>
        <taxon>Dikarya</taxon>
        <taxon>Ascomycota</taxon>
        <taxon>Pezizomycotina</taxon>
        <taxon>Sordariomycetes</taxon>
        <taxon>Hypocreomycetidae</taxon>
        <taxon>Glomerellales</taxon>
        <taxon>Glomerellaceae</taxon>
        <taxon>Colletotrichum</taxon>
        <taxon>Colletotrichum graminicola species complex</taxon>
    </lineage>
</organism>
<dbReference type="Proteomes" id="UP000027238">
    <property type="component" value="Unassembled WGS sequence"/>
</dbReference>